<dbReference type="NCBIfam" id="TIGR00331">
    <property type="entry name" value="hrcA"/>
    <property type="match status" value="1"/>
</dbReference>
<comment type="caution">
    <text evidence="8">The sequence shown here is derived from an EMBL/GenBank/DDBJ whole genome shotgun (WGS) entry which is preliminary data.</text>
</comment>
<dbReference type="RefSeq" id="WP_144857422.1">
    <property type="nucleotide sequence ID" value="NZ_BAAAYT010000005.1"/>
</dbReference>
<dbReference type="SUPFAM" id="SSF46785">
    <property type="entry name" value="Winged helix' DNA-binding domain"/>
    <property type="match status" value="1"/>
</dbReference>
<comment type="function">
    <text evidence="5 6">Negative regulator of class I heat shock genes (grpE-dnaK-dnaJ and groELS operons). Prevents heat-shock induction of these operons.</text>
</comment>
<proteinExistence type="inferred from homology"/>
<dbReference type="FunFam" id="1.10.10.10:FF:000049">
    <property type="entry name" value="Heat-inducible transcription repressor HrcA"/>
    <property type="match status" value="1"/>
</dbReference>
<evidence type="ECO:0000256" key="3">
    <source>
        <dbReference type="ARBA" id="ARBA00023016"/>
    </source>
</evidence>
<dbReference type="Gene3D" id="1.10.10.10">
    <property type="entry name" value="Winged helix-like DNA-binding domain superfamily/Winged helix DNA-binding domain"/>
    <property type="match status" value="1"/>
</dbReference>
<dbReference type="InterPro" id="IPR029016">
    <property type="entry name" value="GAF-like_dom_sf"/>
</dbReference>
<evidence type="ECO:0000256" key="1">
    <source>
        <dbReference type="ARBA" id="ARBA00022491"/>
    </source>
</evidence>
<dbReference type="PANTHER" id="PTHR34824:SF1">
    <property type="entry name" value="HEAT-INDUCIBLE TRANSCRIPTION REPRESSOR HRCA"/>
    <property type="match status" value="1"/>
</dbReference>
<organism evidence="8 9">
    <name type="scientific">Marihabitans asiaticum</name>
    <dbReference type="NCBI Taxonomy" id="415218"/>
    <lineage>
        <taxon>Bacteria</taxon>
        <taxon>Bacillati</taxon>
        <taxon>Actinomycetota</taxon>
        <taxon>Actinomycetes</taxon>
        <taxon>Micrococcales</taxon>
        <taxon>Intrasporangiaceae</taxon>
        <taxon>Marihabitans</taxon>
    </lineage>
</organism>
<evidence type="ECO:0000313" key="9">
    <source>
        <dbReference type="Proteomes" id="UP000315628"/>
    </source>
</evidence>
<keyword evidence="4 6" id="KW-0804">Transcription</keyword>
<dbReference type="InterPro" id="IPR023120">
    <property type="entry name" value="WHTH_transcript_rep_HrcA_IDD"/>
</dbReference>
<evidence type="ECO:0000256" key="6">
    <source>
        <dbReference type="HAMAP-Rule" id="MF_00081"/>
    </source>
</evidence>
<dbReference type="SUPFAM" id="SSF55781">
    <property type="entry name" value="GAF domain-like"/>
    <property type="match status" value="1"/>
</dbReference>
<dbReference type="EMBL" id="VIUW01000003">
    <property type="protein sequence ID" value="TWD14566.1"/>
    <property type="molecule type" value="Genomic_DNA"/>
</dbReference>
<dbReference type="InterPro" id="IPR036390">
    <property type="entry name" value="WH_DNA-bd_sf"/>
</dbReference>
<protein>
    <recommendedName>
        <fullName evidence="6">Heat-inducible transcription repressor HrcA</fullName>
    </recommendedName>
</protein>
<dbReference type="GO" id="GO:0045892">
    <property type="term" value="P:negative regulation of DNA-templated transcription"/>
    <property type="evidence" value="ECO:0007669"/>
    <property type="project" value="UniProtKB-UniRule"/>
</dbReference>
<evidence type="ECO:0000256" key="5">
    <source>
        <dbReference type="ARBA" id="ARBA00055319"/>
    </source>
</evidence>
<gene>
    <name evidence="6" type="primary">hrcA</name>
    <name evidence="8" type="ORF">FB557_1979</name>
</gene>
<evidence type="ECO:0000259" key="7">
    <source>
        <dbReference type="Pfam" id="PF01628"/>
    </source>
</evidence>
<dbReference type="InterPro" id="IPR002571">
    <property type="entry name" value="HrcA"/>
</dbReference>
<feature type="domain" description="Heat-inducible transcription repressor HrcA C-terminal" evidence="7">
    <location>
        <begin position="103"/>
        <end position="330"/>
    </location>
</feature>
<evidence type="ECO:0000256" key="2">
    <source>
        <dbReference type="ARBA" id="ARBA00023015"/>
    </source>
</evidence>
<dbReference type="InterPro" id="IPR036388">
    <property type="entry name" value="WH-like_DNA-bd_sf"/>
</dbReference>
<dbReference type="Gene3D" id="3.30.390.60">
    <property type="entry name" value="Heat-inducible transcription repressor hrca homolog, domain 3"/>
    <property type="match status" value="1"/>
</dbReference>
<dbReference type="Proteomes" id="UP000315628">
    <property type="component" value="Unassembled WGS sequence"/>
</dbReference>
<dbReference type="PIRSF" id="PIRSF005485">
    <property type="entry name" value="HrcA"/>
    <property type="match status" value="1"/>
</dbReference>
<keyword evidence="2 6" id="KW-0805">Transcription regulation</keyword>
<evidence type="ECO:0000256" key="4">
    <source>
        <dbReference type="ARBA" id="ARBA00023163"/>
    </source>
</evidence>
<dbReference type="PANTHER" id="PTHR34824">
    <property type="entry name" value="HEAT-INDUCIBLE TRANSCRIPTION REPRESSOR HRCA"/>
    <property type="match status" value="1"/>
</dbReference>
<sequence>MSTDRRMAVLAAIVEDYVRTSEPVGSRSLLDRHQLGVSAATVRNDMAALEDAGLITAPHTSAGRIPTDAGYRTFVDELAQLKPLSRAERAAIAQFLDGADELDEVLDRTVRLLATLTKQVAVVQYPSLTRSTVRHVELVPMSPTRLMVVVIMGTGRVEQRVILTDTDYTTPTGLDELARSRTVINAAALERRLGDALTALRSLDDDQHTSSSLTSGVLAALEDAARDESETKVALAGTANLARTPSDFPLTLEPVLDALEQHVVLLRLLGTHAGTEEEGAGEVAVRIGRENPVTGLQSTSIVTSGYGVGDELVGHVGVLGPTRMNYPAAISQVRTVATYLSRIMEG</sequence>
<dbReference type="InterPro" id="IPR021153">
    <property type="entry name" value="HrcA_C"/>
</dbReference>
<evidence type="ECO:0000313" key="8">
    <source>
        <dbReference type="EMBL" id="TWD14566.1"/>
    </source>
</evidence>
<keyword evidence="1 6" id="KW-0678">Repressor</keyword>
<dbReference type="Gene3D" id="3.30.450.40">
    <property type="match status" value="1"/>
</dbReference>
<dbReference type="AlphaFoldDB" id="A0A560WAB0"/>
<dbReference type="OrthoDB" id="9783139at2"/>
<name>A0A560WAB0_9MICO</name>
<dbReference type="HAMAP" id="MF_00081">
    <property type="entry name" value="HrcA"/>
    <property type="match status" value="1"/>
</dbReference>
<dbReference type="GO" id="GO:0003677">
    <property type="term" value="F:DNA binding"/>
    <property type="evidence" value="ECO:0007669"/>
    <property type="project" value="InterPro"/>
</dbReference>
<keyword evidence="9" id="KW-1185">Reference proteome</keyword>
<keyword evidence="3 6" id="KW-0346">Stress response</keyword>
<dbReference type="Pfam" id="PF01628">
    <property type="entry name" value="HrcA"/>
    <property type="match status" value="1"/>
</dbReference>
<comment type="similarity">
    <text evidence="6">Belongs to the HrcA family.</text>
</comment>
<reference evidence="8 9" key="1">
    <citation type="submission" date="2019-06" db="EMBL/GenBank/DDBJ databases">
        <title>Sequencing the genomes of 1000 actinobacteria strains.</title>
        <authorList>
            <person name="Klenk H.-P."/>
        </authorList>
    </citation>
    <scope>NUCLEOTIDE SEQUENCE [LARGE SCALE GENOMIC DNA]</scope>
    <source>
        <strain evidence="8 9">DSM 18935</strain>
    </source>
</reference>
<accession>A0A560WAB0</accession>